<protein>
    <submittedName>
        <fullName evidence="1">Uncharacterized protein</fullName>
    </submittedName>
</protein>
<dbReference type="InterPro" id="IPR054457">
    <property type="entry name" value="PhiCb5_coat"/>
</dbReference>
<dbReference type="Gene3D" id="2.40.160.220">
    <property type="match status" value="1"/>
</dbReference>
<dbReference type="EMBL" id="MN033378">
    <property type="protein sequence ID" value="QDH87449.1"/>
    <property type="molecule type" value="Genomic_RNA"/>
</dbReference>
<dbReference type="Pfam" id="PF22387">
    <property type="entry name" value="PhiCb5_coat"/>
    <property type="match status" value="1"/>
</dbReference>
<sequence length="123" mass="13458">MAFADPAVVTINAVAKNLVRINQDGYGSTYRLRSALDDITLLVKNTSYFSKKLGQNIDRHSVDITQTVFPTSTLPSYTRHCYIVIENQQGDTLTDPVNVASGILSYLTAGSNANLNKLMNSES</sequence>
<reference evidence="1" key="1">
    <citation type="submission" date="2019-05" db="EMBL/GenBank/DDBJ databases">
        <title>Metatranscriptomic reconstruction reveals RNA viruses with the potential to shape carbon cycling in soil.</title>
        <authorList>
            <person name="Starr E.P."/>
            <person name="Nuccio E."/>
            <person name="Pett-Ridge J."/>
            <person name="Banfield J.F."/>
            <person name="Firestone M.K."/>
        </authorList>
    </citation>
    <scope>NUCLEOTIDE SEQUENCE</scope>
    <source>
        <strain evidence="1">H4_Bulk_48_scaffold_212</strain>
    </source>
</reference>
<proteinExistence type="predicted"/>
<gene>
    <name evidence="1" type="ORF">H4Bulk48212_000002</name>
</gene>
<name>A0A514D1G2_9VIRU</name>
<evidence type="ECO:0000313" key="1">
    <source>
        <dbReference type="EMBL" id="QDH87449.1"/>
    </source>
</evidence>
<organism evidence="1">
    <name type="scientific">Leviviridae sp</name>
    <dbReference type="NCBI Taxonomy" id="2027243"/>
    <lineage>
        <taxon>Viruses</taxon>
        <taxon>Riboviria</taxon>
        <taxon>Orthornavirae</taxon>
        <taxon>Lenarviricota</taxon>
        <taxon>Leviviricetes</taxon>
        <taxon>Norzivirales</taxon>
        <taxon>Fiersviridae</taxon>
    </lineage>
</organism>
<accession>A0A514D1G2</accession>